<dbReference type="RefSeq" id="WP_085443422.1">
    <property type="nucleotide sequence ID" value="NZ_LVJN01000020.1"/>
</dbReference>
<evidence type="ECO:0000313" key="10">
    <source>
        <dbReference type="Proteomes" id="UP000194003"/>
    </source>
</evidence>
<dbReference type="GO" id="GO:0005524">
    <property type="term" value="F:ATP binding"/>
    <property type="evidence" value="ECO:0007669"/>
    <property type="project" value="UniProtKB-KW"/>
</dbReference>
<dbReference type="STRING" id="1434232.MAIT1_01534"/>
<dbReference type="Gene3D" id="3.40.50.2300">
    <property type="match status" value="1"/>
</dbReference>
<reference evidence="9 10" key="1">
    <citation type="journal article" date="2016" name="BMC Genomics">
        <title>Combined genomic and structural analyses of a cultured magnetotactic bacterium reveals its niche adaptation to a dynamic environment.</title>
        <authorList>
            <person name="Araujo A.C."/>
            <person name="Morillo V."/>
            <person name="Cypriano J."/>
            <person name="Teixeira L.C."/>
            <person name="Leao P."/>
            <person name="Lyra S."/>
            <person name="Almeida L.G."/>
            <person name="Bazylinski D.A."/>
            <person name="Vasconcellos A.T."/>
            <person name="Abreu F."/>
            <person name="Lins U."/>
        </authorList>
    </citation>
    <scope>NUCLEOTIDE SEQUENCE [LARGE SCALE GENOMIC DNA]</scope>
    <source>
        <strain evidence="9 10">IT-1</strain>
    </source>
</reference>
<dbReference type="Pfam" id="PF02954">
    <property type="entry name" value="HTH_8"/>
    <property type="match status" value="1"/>
</dbReference>
<dbReference type="InterPro" id="IPR027417">
    <property type="entry name" value="P-loop_NTPase"/>
</dbReference>
<evidence type="ECO:0000256" key="2">
    <source>
        <dbReference type="ARBA" id="ARBA00022840"/>
    </source>
</evidence>
<dbReference type="Gene3D" id="1.10.8.60">
    <property type="match status" value="1"/>
</dbReference>
<dbReference type="SUPFAM" id="SSF52172">
    <property type="entry name" value="CheY-like"/>
    <property type="match status" value="1"/>
</dbReference>
<dbReference type="OrthoDB" id="9762726at2"/>
<name>A0A1Y2K0R5_9PROT</name>
<dbReference type="CDD" id="cd00009">
    <property type="entry name" value="AAA"/>
    <property type="match status" value="1"/>
</dbReference>
<protein>
    <submittedName>
        <fullName evidence="9">Putative two component, sigma54 specific, Fis family transcriptional regulator</fullName>
    </submittedName>
</protein>
<keyword evidence="10" id="KW-1185">Reference proteome</keyword>
<feature type="domain" description="Response regulatory" evidence="8">
    <location>
        <begin position="7"/>
        <end position="120"/>
    </location>
</feature>
<dbReference type="PRINTS" id="PR01590">
    <property type="entry name" value="HTHFIS"/>
</dbReference>
<dbReference type="InterPro" id="IPR001789">
    <property type="entry name" value="Sig_transdc_resp-reg_receiver"/>
</dbReference>
<dbReference type="FunFam" id="3.40.50.300:FF:000006">
    <property type="entry name" value="DNA-binding transcriptional regulator NtrC"/>
    <property type="match status" value="1"/>
</dbReference>
<dbReference type="GO" id="GO:0043565">
    <property type="term" value="F:sequence-specific DNA binding"/>
    <property type="evidence" value="ECO:0007669"/>
    <property type="project" value="InterPro"/>
</dbReference>
<proteinExistence type="predicted"/>
<dbReference type="PANTHER" id="PTHR32071:SF21">
    <property type="entry name" value="TRANSCRIPTIONAL REGULATORY PROTEIN FLGR"/>
    <property type="match status" value="1"/>
</dbReference>
<evidence type="ECO:0000256" key="3">
    <source>
        <dbReference type="ARBA" id="ARBA00023015"/>
    </source>
</evidence>
<organism evidence="9 10">
    <name type="scientific">Magnetofaba australis IT-1</name>
    <dbReference type="NCBI Taxonomy" id="1434232"/>
    <lineage>
        <taxon>Bacteria</taxon>
        <taxon>Pseudomonadati</taxon>
        <taxon>Pseudomonadota</taxon>
        <taxon>Magnetococcia</taxon>
        <taxon>Magnetococcales</taxon>
        <taxon>Magnetococcaceae</taxon>
        <taxon>Magnetofaba</taxon>
    </lineage>
</organism>
<evidence type="ECO:0000313" key="9">
    <source>
        <dbReference type="EMBL" id="OSM01539.1"/>
    </source>
</evidence>
<dbReference type="PROSITE" id="PS00676">
    <property type="entry name" value="SIGMA54_INTERACT_2"/>
    <property type="match status" value="1"/>
</dbReference>
<accession>A0A1Y2K0R5</accession>
<evidence type="ECO:0000256" key="4">
    <source>
        <dbReference type="ARBA" id="ARBA00023125"/>
    </source>
</evidence>
<dbReference type="InterPro" id="IPR003593">
    <property type="entry name" value="AAA+_ATPase"/>
</dbReference>
<sequence>MSMGSDTILMVGGANAAMNALAGQVRGAGKSVENAADGDAAKQSLRGAQSGLAVVCLDTVPDALDLIRELTFLFRGLPILAASAEATVHLAKDAIDAGAADLLVLPVDAPTLSAALKQYAGRFFDPELGRGRKLATADPQMQKMLTQVRRVAKSKATVLIQGESGTGKELMARFVHQVSDRAEQPFIAINCAALPENLLESELFGHVKGAFTGATSDRKGKFLQANGGTIFLDEISEMSLPLQAKLLRVLQEREVDPVGGKSPIELDVRVVASTNRDLKNYAADGNFREDLYFRLNVFPVQLPPLRKRPKDILLLAEVFRNRFIEEFGRNDITFSDDARMAMASYPWPGNIRELENVIQRALLVAEGNHIKAADLMIDFEVATPIPVGDTSPIPEDLISVPVGATVREMEEILIRRTLDEVDGNRTRAAEILGISIRTLRNKLNEYAARLPDGAVDNYY</sequence>
<dbReference type="PROSITE" id="PS50045">
    <property type="entry name" value="SIGMA54_INTERACT_4"/>
    <property type="match status" value="1"/>
</dbReference>
<keyword evidence="1" id="KW-0547">Nucleotide-binding</keyword>
<dbReference type="InterPro" id="IPR002078">
    <property type="entry name" value="Sigma_54_int"/>
</dbReference>
<dbReference type="InterPro" id="IPR002197">
    <property type="entry name" value="HTH_Fis"/>
</dbReference>
<dbReference type="GO" id="GO:0000160">
    <property type="term" value="P:phosphorelay signal transduction system"/>
    <property type="evidence" value="ECO:0007669"/>
    <property type="project" value="UniProtKB-KW"/>
</dbReference>
<gene>
    <name evidence="9" type="ORF">MAIT1_01534</name>
</gene>
<evidence type="ECO:0000256" key="1">
    <source>
        <dbReference type="ARBA" id="ARBA00022741"/>
    </source>
</evidence>
<keyword evidence="3" id="KW-0805">Transcription regulation</keyword>
<dbReference type="PROSITE" id="PS00675">
    <property type="entry name" value="SIGMA54_INTERACT_1"/>
    <property type="match status" value="1"/>
</dbReference>
<dbReference type="InterPro" id="IPR025943">
    <property type="entry name" value="Sigma_54_int_dom_ATP-bd_2"/>
</dbReference>
<dbReference type="InterPro" id="IPR025944">
    <property type="entry name" value="Sigma_54_int_dom_CS"/>
</dbReference>
<comment type="caution">
    <text evidence="6">Lacks conserved residue(s) required for the propagation of feature annotation.</text>
</comment>
<keyword evidence="2" id="KW-0067">ATP-binding</keyword>
<dbReference type="SUPFAM" id="SSF52540">
    <property type="entry name" value="P-loop containing nucleoside triphosphate hydrolases"/>
    <property type="match status" value="1"/>
</dbReference>
<dbReference type="PANTHER" id="PTHR32071">
    <property type="entry name" value="TRANSCRIPTIONAL REGULATORY PROTEIN"/>
    <property type="match status" value="1"/>
</dbReference>
<dbReference type="Gene3D" id="1.10.10.60">
    <property type="entry name" value="Homeodomain-like"/>
    <property type="match status" value="1"/>
</dbReference>
<dbReference type="SMART" id="SM00382">
    <property type="entry name" value="AAA"/>
    <property type="match status" value="1"/>
</dbReference>
<evidence type="ECO:0000256" key="6">
    <source>
        <dbReference type="PROSITE-ProRule" id="PRU00169"/>
    </source>
</evidence>
<dbReference type="Proteomes" id="UP000194003">
    <property type="component" value="Unassembled WGS sequence"/>
</dbReference>
<dbReference type="EMBL" id="LVJN01000020">
    <property type="protein sequence ID" value="OSM01539.1"/>
    <property type="molecule type" value="Genomic_DNA"/>
</dbReference>
<dbReference type="PROSITE" id="PS00688">
    <property type="entry name" value="SIGMA54_INTERACT_3"/>
    <property type="match status" value="1"/>
</dbReference>
<dbReference type="InterPro" id="IPR058031">
    <property type="entry name" value="AAA_lid_NorR"/>
</dbReference>
<dbReference type="PROSITE" id="PS50110">
    <property type="entry name" value="RESPONSE_REGULATORY"/>
    <property type="match status" value="1"/>
</dbReference>
<feature type="domain" description="Sigma-54 factor interaction" evidence="7">
    <location>
        <begin position="134"/>
        <end position="363"/>
    </location>
</feature>
<dbReference type="InterPro" id="IPR009057">
    <property type="entry name" value="Homeodomain-like_sf"/>
</dbReference>
<keyword evidence="4" id="KW-0238">DNA-binding</keyword>
<evidence type="ECO:0000259" key="7">
    <source>
        <dbReference type="PROSITE" id="PS50045"/>
    </source>
</evidence>
<dbReference type="Pfam" id="PF00158">
    <property type="entry name" value="Sigma54_activat"/>
    <property type="match status" value="1"/>
</dbReference>
<dbReference type="SUPFAM" id="SSF46689">
    <property type="entry name" value="Homeodomain-like"/>
    <property type="match status" value="1"/>
</dbReference>
<keyword evidence="5" id="KW-0804">Transcription</keyword>
<evidence type="ECO:0000256" key="5">
    <source>
        <dbReference type="ARBA" id="ARBA00023163"/>
    </source>
</evidence>
<dbReference type="GO" id="GO:0006355">
    <property type="term" value="P:regulation of DNA-templated transcription"/>
    <property type="evidence" value="ECO:0007669"/>
    <property type="project" value="InterPro"/>
</dbReference>
<dbReference type="Gene3D" id="3.40.50.300">
    <property type="entry name" value="P-loop containing nucleotide triphosphate hydrolases"/>
    <property type="match status" value="1"/>
</dbReference>
<dbReference type="InterPro" id="IPR011006">
    <property type="entry name" value="CheY-like_superfamily"/>
</dbReference>
<evidence type="ECO:0000259" key="8">
    <source>
        <dbReference type="PROSITE" id="PS50110"/>
    </source>
</evidence>
<dbReference type="Pfam" id="PF25601">
    <property type="entry name" value="AAA_lid_14"/>
    <property type="match status" value="1"/>
</dbReference>
<comment type="caution">
    <text evidence="9">The sequence shown here is derived from an EMBL/GenBank/DDBJ whole genome shotgun (WGS) entry which is preliminary data.</text>
</comment>
<dbReference type="AlphaFoldDB" id="A0A1Y2K0R5"/>
<dbReference type="InterPro" id="IPR025662">
    <property type="entry name" value="Sigma_54_int_dom_ATP-bd_1"/>
</dbReference>